<protein>
    <recommendedName>
        <fullName evidence="3">DNA topoisomerase (ATP-hydrolyzing)</fullName>
        <ecNumber evidence="3">5.6.2.2</ecNumber>
    </recommendedName>
</protein>
<dbReference type="PANTHER" id="PTHR45866:SF1">
    <property type="entry name" value="DNA GYRASE SUBUNIT B, MITOCHONDRIAL"/>
    <property type="match status" value="1"/>
</dbReference>
<dbReference type="InterPro" id="IPR013760">
    <property type="entry name" value="Topo_IIA-like_dom_sf"/>
</dbReference>
<evidence type="ECO:0000256" key="1">
    <source>
        <dbReference type="ARBA" id="ARBA00000185"/>
    </source>
</evidence>
<dbReference type="AlphaFoldDB" id="A0A6L7A806"/>
<evidence type="ECO:0000256" key="4">
    <source>
        <dbReference type="ARBA" id="ARBA00022741"/>
    </source>
</evidence>
<evidence type="ECO:0000313" key="11">
    <source>
        <dbReference type="Proteomes" id="UP000478636"/>
    </source>
</evidence>
<evidence type="ECO:0000313" key="10">
    <source>
        <dbReference type="EMBL" id="MWN21806.1"/>
    </source>
</evidence>
<evidence type="ECO:0000256" key="5">
    <source>
        <dbReference type="ARBA" id="ARBA00022840"/>
    </source>
</evidence>
<sequence>MDFDQLADTTMDPLHRRLLRVDPADAEAADSIFDMLMGDDVAPRREFIEENAVFVENLDI</sequence>
<evidence type="ECO:0000256" key="8">
    <source>
        <dbReference type="ARBA" id="ARBA00023235"/>
    </source>
</evidence>
<evidence type="ECO:0000256" key="2">
    <source>
        <dbReference type="ARBA" id="ARBA00010708"/>
    </source>
</evidence>
<dbReference type="PRINTS" id="PR01159">
    <property type="entry name" value="DNAGYRASEB"/>
</dbReference>
<dbReference type="SUPFAM" id="SSF56719">
    <property type="entry name" value="Type II DNA topoisomerase"/>
    <property type="match status" value="1"/>
</dbReference>
<keyword evidence="6" id="KW-0799">Topoisomerase</keyword>
<evidence type="ECO:0000256" key="7">
    <source>
        <dbReference type="ARBA" id="ARBA00023125"/>
    </source>
</evidence>
<keyword evidence="7" id="KW-0238">DNA-binding</keyword>
<dbReference type="EMBL" id="WSZI01000020">
    <property type="protein sequence ID" value="MWN21806.1"/>
    <property type="molecule type" value="Genomic_DNA"/>
</dbReference>
<keyword evidence="4" id="KW-0547">Nucleotide-binding</keyword>
<proteinExistence type="inferred from homology"/>
<name>A0A6L7A806_LEULA</name>
<feature type="domain" description="DNA gyrase B subunit C-terminal" evidence="9">
    <location>
        <begin position="1"/>
        <end position="49"/>
    </location>
</feature>
<comment type="similarity">
    <text evidence="2">Belongs to the type II topoisomerase GyrB family.</text>
</comment>
<dbReference type="EC" id="5.6.2.2" evidence="3"/>
<dbReference type="InterPro" id="IPR013759">
    <property type="entry name" value="Topo_IIA_B_C"/>
</dbReference>
<comment type="caution">
    <text evidence="10">The sequence shown here is derived from an EMBL/GenBank/DDBJ whole genome shotgun (WGS) entry which is preliminary data.</text>
</comment>
<dbReference type="Proteomes" id="UP000478636">
    <property type="component" value="Unassembled WGS sequence"/>
</dbReference>
<gene>
    <name evidence="10" type="ORF">GQS40_13395</name>
</gene>
<dbReference type="GO" id="GO:0006265">
    <property type="term" value="P:DNA topological change"/>
    <property type="evidence" value="ECO:0007669"/>
    <property type="project" value="InterPro"/>
</dbReference>
<dbReference type="InterPro" id="IPR000565">
    <property type="entry name" value="Topo_IIA_B"/>
</dbReference>
<comment type="catalytic activity">
    <reaction evidence="1">
        <text>ATP-dependent breakage, passage and rejoining of double-stranded DNA.</text>
        <dbReference type="EC" id="5.6.2.2"/>
    </reaction>
</comment>
<dbReference type="GO" id="GO:0003677">
    <property type="term" value="F:DNA binding"/>
    <property type="evidence" value="ECO:0007669"/>
    <property type="project" value="UniProtKB-KW"/>
</dbReference>
<dbReference type="Gene3D" id="3.40.50.670">
    <property type="match status" value="1"/>
</dbReference>
<dbReference type="GO" id="GO:0034335">
    <property type="term" value="F:DNA negative supercoiling activity"/>
    <property type="evidence" value="ECO:0007669"/>
    <property type="project" value="UniProtKB-ARBA"/>
</dbReference>
<dbReference type="InterPro" id="IPR002288">
    <property type="entry name" value="DNA_gyrase_B_C"/>
</dbReference>
<accession>A0A6L7A806</accession>
<reference evidence="10 11" key="1">
    <citation type="submission" date="2019-12" db="EMBL/GenBank/DDBJ databases">
        <title>Complete genome sequence of Leuconostoc lactis strain AVN1 provides insights into metabolic potential.</title>
        <authorList>
            <person name="Besrour N."/>
            <person name="Najjari A."/>
            <person name="Fhoula I."/>
            <person name="Jaballah S."/>
            <person name="Klibi N."/>
            <person name="Ouzari H.I."/>
        </authorList>
    </citation>
    <scope>NUCLEOTIDE SEQUENCE [LARGE SCALE GENOMIC DNA]</scope>
    <source>
        <strain evidence="10 11">AVN1</strain>
    </source>
</reference>
<evidence type="ECO:0000256" key="3">
    <source>
        <dbReference type="ARBA" id="ARBA00012895"/>
    </source>
</evidence>
<dbReference type="Pfam" id="PF00986">
    <property type="entry name" value="DNA_gyraseB_C"/>
    <property type="match status" value="1"/>
</dbReference>
<evidence type="ECO:0000256" key="6">
    <source>
        <dbReference type="ARBA" id="ARBA00023029"/>
    </source>
</evidence>
<keyword evidence="5" id="KW-0067">ATP-binding</keyword>
<keyword evidence="8" id="KW-0413">Isomerase</keyword>
<evidence type="ECO:0000259" key="9">
    <source>
        <dbReference type="Pfam" id="PF00986"/>
    </source>
</evidence>
<dbReference type="GO" id="GO:0005524">
    <property type="term" value="F:ATP binding"/>
    <property type="evidence" value="ECO:0007669"/>
    <property type="project" value="UniProtKB-KW"/>
</dbReference>
<dbReference type="PANTHER" id="PTHR45866">
    <property type="entry name" value="DNA GYRASE/TOPOISOMERASE SUBUNIT B"/>
    <property type="match status" value="1"/>
</dbReference>
<organism evidence="10 11">
    <name type="scientific">Leuconostoc lactis</name>
    <dbReference type="NCBI Taxonomy" id="1246"/>
    <lineage>
        <taxon>Bacteria</taxon>
        <taxon>Bacillati</taxon>
        <taxon>Bacillota</taxon>
        <taxon>Bacilli</taxon>
        <taxon>Lactobacillales</taxon>
        <taxon>Lactobacillaceae</taxon>
        <taxon>Leuconostoc</taxon>
    </lineage>
</organism>